<evidence type="ECO:0000313" key="3">
    <source>
        <dbReference type="Proteomes" id="UP001063350"/>
    </source>
</evidence>
<dbReference type="InterPro" id="IPR048760">
    <property type="entry name" value="VP0354-like_sensor_dom"/>
</dbReference>
<evidence type="ECO:0000313" key="2">
    <source>
        <dbReference type="EMBL" id="BCO08231.1"/>
    </source>
</evidence>
<name>A0A915XKG3_9BACT</name>
<sequence length="183" mass="21018">MLLLSAILLGTIFLYHAHWERHHDMVLLKEEADLRLQAGKKILEREIGHVISDVRSLSGIPCLRKWIHDPQNPQVLRSTASEFQVFARHKIWYDQVRLLDHDGQEIIRVNATENGPVIVPPEALQDKSQRYYFSDLRKLQKGEIYLSPLDLNVEHGEIETPHKPTLRLAARLLTIRAATGALS</sequence>
<proteinExistence type="predicted"/>
<dbReference type="EMBL" id="AP024233">
    <property type="protein sequence ID" value="BCO08231.1"/>
    <property type="molecule type" value="Genomic_DNA"/>
</dbReference>
<dbReference type="Pfam" id="PF21623">
    <property type="entry name" value="HK_sensor_dom_bact"/>
    <property type="match status" value="1"/>
</dbReference>
<gene>
    <name evidence="2" type="ORF">GF1_06070</name>
</gene>
<organism evidence="2 3">
    <name type="scientific">Desulfolithobacter dissulfuricans</name>
    <dbReference type="NCBI Taxonomy" id="2795293"/>
    <lineage>
        <taxon>Bacteria</taxon>
        <taxon>Pseudomonadati</taxon>
        <taxon>Thermodesulfobacteriota</taxon>
        <taxon>Desulfobulbia</taxon>
        <taxon>Desulfobulbales</taxon>
        <taxon>Desulfobulbaceae</taxon>
        <taxon>Desulfolithobacter</taxon>
    </lineage>
</organism>
<dbReference type="KEGG" id="ddu:GF1_06070"/>
<dbReference type="Gene3D" id="3.30.450.20">
    <property type="entry name" value="PAS domain"/>
    <property type="match status" value="1"/>
</dbReference>
<keyword evidence="3" id="KW-1185">Reference proteome</keyword>
<dbReference type="AlphaFoldDB" id="A0A915XKG3"/>
<reference evidence="2" key="1">
    <citation type="submission" date="2020-12" db="EMBL/GenBank/DDBJ databases">
        <title>Desulfobium dissulfuricans gen. nov., sp. nov., a novel mesophilic, sulfate-reducing bacterium isolated from a deep-sea hydrothermal vent.</title>
        <authorList>
            <person name="Hashimoto Y."/>
            <person name="Tame A."/>
            <person name="Sawayama S."/>
            <person name="Miyazaki J."/>
            <person name="Takai K."/>
            <person name="Nakagawa S."/>
        </authorList>
    </citation>
    <scope>NUCLEOTIDE SEQUENCE</scope>
    <source>
        <strain evidence="2">GF1</strain>
    </source>
</reference>
<protein>
    <recommendedName>
        <fullName evidence="1">Histidine kinase VP0354-like sensor domain-containing protein</fullName>
    </recommendedName>
</protein>
<dbReference type="SUPFAM" id="SSF103190">
    <property type="entry name" value="Sensory domain-like"/>
    <property type="match status" value="1"/>
</dbReference>
<accession>A0A915XKG3</accession>
<dbReference type="InterPro" id="IPR029151">
    <property type="entry name" value="Sensor-like_sf"/>
</dbReference>
<dbReference type="Proteomes" id="UP001063350">
    <property type="component" value="Chromosome"/>
</dbReference>
<feature type="domain" description="Histidine kinase VP0354-like sensor" evidence="1">
    <location>
        <begin position="50"/>
        <end position="169"/>
    </location>
</feature>
<evidence type="ECO:0000259" key="1">
    <source>
        <dbReference type="Pfam" id="PF21623"/>
    </source>
</evidence>